<evidence type="ECO:0000259" key="2">
    <source>
        <dbReference type="Pfam" id="PF04909"/>
    </source>
</evidence>
<dbReference type="InterPro" id="IPR032466">
    <property type="entry name" value="Metal_Hydrolase"/>
</dbReference>
<evidence type="ECO:0000313" key="3">
    <source>
        <dbReference type="EMBL" id="MBI4596532.1"/>
    </source>
</evidence>
<organism evidence="3 4">
    <name type="scientific">Tectimicrobiota bacterium</name>
    <dbReference type="NCBI Taxonomy" id="2528274"/>
    <lineage>
        <taxon>Bacteria</taxon>
        <taxon>Pseudomonadati</taxon>
        <taxon>Nitrospinota/Tectimicrobiota group</taxon>
        <taxon>Candidatus Tectimicrobiota</taxon>
    </lineage>
</organism>
<dbReference type="Gene3D" id="3.20.20.140">
    <property type="entry name" value="Metal-dependent hydrolases"/>
    <property type="match status" value="1"/>
</dbReference>
<evidence type="ECO:0000313" key="4">
    <source>
        <dbReference type="Proteomes" id="UP000772181"/>
    </source>
</evidence>
<dbReference type="GO" id="GO:0005737">
    <property type="term" value="C:cytoplasm"/>
    <property type="evidence" value="ECO:0007669"/>
    <property type="project" value="TreeGrafter"/>
</dbReference>
<sequence>MADYLVVDAHLHCYRTAEAGRLAMGLTPSYTSYTGTIEDALSAMKKSGMSKAIMVNTIPLAYMRDAAVRKLSPDLSPQQRQQAEAEIEKMLLERLARLNAWSCEVAKENPDLFATITLDPILSPESLRKEVEDKVKNEGAKALKLHPPIGRYYPNDERMGLAYEAAAALGIPIIFHCGPHPHPDDPKQAVEYSRPRHYEALLTSYPKLTVVMAHMGMGVGPDWAHLYKPYFQEAMAIAKKHYPNVYFDLSECVAEAMGGYGMPPEDIIALVRAIGAERVLFGTDFPWYEPTKVLQGVLKMDLTEQEKRLILGENAIRVFKLT</sequence>
<dbReference type="Proteomes" id="UP000772181">
    <property type="component" value="Unassembled WGS sequence"/>
</dbReference>
<keyword evidence="1" id="KW-0456">Lyase</keyword>
<dbReference type="GO" id="GO:0016787">
    <property type="term" value="F:hydrolase activity"/>
    <property type="evidence" value="ECO:0007669"/>
    <property type="project" value="InterPro"/>
</dbReference>
<dbReference type="PANTHER" id="PTHR21240:SF28">
    <property type="entry name" value="ISO-OROTATE DECARBOXYLASE (EUROFUNG)"/>
    <property type="match status" value="1"/>
</dbReference>
<dbReference type="InterPro" id="IPR032465">
    <property type="entry name" value="ACMSD"/>
</dbReference>
<dbReference type="Pfam" id="PF04909">
    <property type="entry name" value="Amidohydro_2"/>
    <property type="match status" value="1"/>
</dbReference>
<reference evidence="3" key="1">
    <citation type="submission" date="2020-07" db="EMBL/GenBank/DDBJ databases">
        <title>Huge and variable diversity of episymbiotic CPR bacteria and DPANN archaea in groundwater ecosystems.</title>
        <authorList>
            <person name="He C.Y."/>
            <person name="Keren R."/>
            <person name="Whittaker M."/>
            <person name="Farag I.F."/>
            <person name="Doudna J."/>
            <person name="Cate J.H.D."/>
            <person name="Banfield J.F."/>
        </authorList>
    </citation>
    <scope>NUCLEOTIDE SEQUENCE</scope>
    <source>
        <strain evidence="3">NC_groundwater_1482_Ag_S-0.65um_47_24</strain>
    </source>
</reference>
<dbReference type="AlphaFoldDB" id="A0A933GMV1"/>
<accession>A0A933GMV1</accession>
<protein>
    <submittedName>
        <fullName evidence="3">Amidohydrolase</fullName>
    </submittedName>
</protein>
<evidence type="ECO:0000256" key="1">
    <source>
        <dbReference type="ARBA" id="ARBA00023239"/>
    </source>
</evidence>
<dbReference type="PANTHER" id="PTHR21240">
    <property type="entry name" value="2-AMINO-3-CARBOXYLMUCONATE-6-SEMIALDEHYDE DECARBOXYLASE"/>
    <property type="match status" value="1"/>
</dbReference>
<dbReference type="SUPFAM" id="SSF51556">
    <property type="entry name" value="Metallo-dependent hydrolases"/>
    <property type="match status" value="1"/>
</dbReference>
<dbReference type="CDD" id="cd01292">
    <property type="entry name" value="metallo-dependent_hydrolases"/>
    <property type="match status" value="1"/>
</dbReference>
<proteinExistence type="predicted"/>
<dbReference type="GO" id="GO:0016831">
    <property type="term" value="F:carboxy-lyase activity"/>
    <property type="evidence" value="ECO:0007669"/>
    <property type="project" value="InterPro"/>
</dbReference>
<dbReference type="GO" id="GO:0019748">
    <property type="term" value="P:secondary metabolic process"/>
    <property type="evidence" value="ECO:0007669"/>
    <property type="project" value="TreeGrafter"/>
</dbReference>
<dbReference type="EMBL" id="JACQWF010000401">
    <property type="protein sequence ID" value="MBI4596532.1"/>
    <property type="molecule type" value="Genomic_DNA"/>
</dbReference>
<dbReference type="InterPro" id="IPR006680">
    <property type="entry name" value="Amidohydro-rel"/>
</dbReference>
<feature type="domain" description="Amidohydrolase-related" evidence="2">
    <location>
        <begin position="7"/>
        <end position="321"/>
    </location>
</feature>
<name>A0A933GMV1_UNCTE</name>
<comment type="caution">
    <text evidence="3">The sequence shown here is derived from an EMBL/GenBank/DDBJ whole genome shotgun (WGS) entry which is preliminary data.</text>
</comment>
<gene>
    <name evidence="3" type="ORF">HY730_09205</name>
</gene>